<keyword evidence="6" id="KW-1185">Reference proteome</keyword>
<dbReference type="PANTHER" id="PTHR11709:SF394">
    <property type="entry name" value="FI03373P-RELATED"/>
    <property type="match status" value="1"/>
</dbReference>
<accession>A0A914HKG6</accession>
<evidence type="ECO:0000256" key="1">
    <source>
        <dbReference type="ARBA" id="ARBA00010609"/>
    </source>
</evidence>
<comment type="similarity">
    <text evidence="1">Belongs to the multicopper oxidase family.</text>
</comment>
<sequence>MAVQLTRALDMSVDGVSEGRPTTPKALRYVRSRVSNGWNFWEGQLEMARPNEDGIYEFDFLIEHALTMTTLQKDKITSIIDYSPDELFWTKRNSDFHSKCNKNETILNGTEKIEKMDHLLSTLLQWDGKHQKLITINGKSPGDPIVVPFGAKVIIRIRNHLFTQAITLHMHGMKMQNRWWNDGVPYIQQCPISPGSVYTYNFIADSPGTHWYHGHLMGDRSMGLLGGFIVSDDKILPFYRTGHPNLWKMIELILTTVFSQQVRAHPGHTSMKKVGIAKMI</sequence>
<dbReference type="Proteomes" id="UP000887572">
    <property type="component" value="Unplaced"/>
</dbReference>
<evidence type="ECO:0000256" key="2">
    <source>
        <dbReference type="ARBA" id="ARBA00022723"/>
    </source>
</evidence>
<dbReference type="GO" id="GO:0006826">
    <property type="term" value="P:iron ion transport"/>
    <property type="evidence" value="ECO:0007669"/>
    <property type="project" value="TreeGrafter"/>
</dbReference>
<dbReference type="InterPro" id="IPR045087">
    <property type="entry name" value="Cu-oxidase_fam"/>
</dbReference>
<proteinExistence type="inferred from homology"/>
<dbReference type="InterPro" id="IPR008972">
    <property type="entry name" value="Cupredoxin"/>
</dbReference>
<dbReference type="InterPro" id="IPR011707">
    <property type="entry name" value="Cu-oxidase-like_N"/>
</dbReference>
<evidence type="ECO:0000256" key="3">
    <source>
        <dbReference type="ARBA" id="ARBA00023002"/>
    </source>
</evidence>
<dbReference type="SUPFAM" id="SSF49503">
    <property type="entry name" value="Cupredoxins"/>
    <property type="match status" value="1"/>
</dbReference>
<dbReference type="GO" id="GO:0005886">
    <property type="term" value="C:plasma membrane"/>
    <property type="evidence" value="ECO:0007669"/>
    <property type="project" value="TreeGrafter"/>
</dbReference>
<evidence type="ECO:0000259" key="5">
    <source>
        <dbReference type="Pfam" id="PF07732"/>
    </source>
</evidence>
<dbReference type="AlphaFoldDB" id="A0A914HKG6"/>
<reference evidence="7" key="1">
    <citation type="submission" date="2022-11" db="UniProtKB">
        <authorList>
            <consortium name="WormBaseParasite"/>
        </authorList>
    </citation>
    <scope>IDENTIFICATION</scope>
</reference>
<dbReference type="Pfam" id="PF07732">
    <property type="entry name" value="Cu-oxidase_3"/>
    <property type="match status" value="1"/>
</dbReference>
<keyword evidence="3" id="KW-0560">Oxidoreductase</keyword>
<dbReference type="WBParaSite" id="Gr19_v10_g2155.t2">
    <property type="protein sequence ID" value="Gr19_v10_g2155.t2"/>
    <property type="gene ID" value="Gr19_v10_g2155"/>
</dbReference>
<evidence type="ECO:0000256" key="4">
    <source>
        <dbReference type="ARBA" id="ARBA00023008"/>
    </source>
</evidence>
<dbReference type="Gene3D" id="2.60.40.420">
    <property type="entry name" value="Cupredoxins - blue copper proteins"/>
    <property type="match status" value="1"/>
</dbReference>
<protein>
    <submittedName>
        <fullName evidence="7">Plastocyanin-like domain-containing protein</fullName>
    </submittedName>
</protein>
<name>A0A914HKG6_GLORO</name>
<evidence type="ECO:0000313" key="7">
    <source>
        <dbReference type="WBParaSite" id="Gr19_v10_g2155.t2"/>
    </source>
</evidence>
<organism evidence="6 7">
    <name type="scientific">Globodera rostochiensis</name>
    <name type="common">Golden nematode worm</name>
    <name type="synonym">Heterodera rostochiensis</name>
    <dbReference type="NCBI Taxonomy" id="31243"/>
    <lineage>
        <taxon>Eukaryota</taxon>
        <taxon>Metazoa</taxon>
        <taxon>Ecdysozoa</taxon>
        <taxon>Nematoda</taxon>
        <taxon>Chromadorea</taxon>
        <taxon>Rhabditida</taxon>
        <taxon>Tylenchina</taxon>
        <taxon>Tylenchomorpha</taxon>
        <taxon>Tylenchoidea</taxon>
        <taxon>Heteroderidae</taxon>
        <taxon>Heteroderinae</taxon>
        <taxon>Globodera</taxon>
    </lineage>
</organism>
<keyword evidence="4" id="KW-0186">Copper</keyword>
<keyword evidence="2" id="KW-0479">Metal-binding</keyword>
<evidence type="ECO:0000313" key="6">
    <source>
        <dbReference type="Proteomes" id="UP000887572"/>
    </source>
</evidence>
<feature type="domain" description="Plastocyanin-like" evidence="5">
    <location>
        <begin position="127"/>
        <end position="233"/>
    </location>
</feature>
<dbReference type="PANTHER" id="PTHR11709">
    <property type="entry name" value="MULTI-COPPER OXIDASE"/>
    <property type="match status" value="1"/>
</dbReference>
<dbReference type="GO" id="GO:0005507">
    <property type="term" value="F:copper ion binding"/>
    <property type="evidence" value="ECO:0007669"/>
    <property type="project" value="InterPro"/>
</dbReference>
<dbReference type="GO" id="GO:0016491">
    <property type="term" value="F:oxidoreductase activity"/>
    <property type="evidence" value="ECO:0007669"/>
    <property type="project" value="UniProtKB-KW"/>
</dbReference>